<reference evidence="2" key="1">
    <citation type="submission" date="2020-10" db="EMBL/GenBank/DDBJ databases">
        <title>Genome Sequence of Monilinia vaccinii-corymbosi Sheds Light on Mummy Berry Disease Infection of Blueberry and Mating Type.</title>
        <authorList>
            <person name="Yow A.G."/>
            <person name="Zhang Y."/>
            <person name="Bansal K."/>
            <person name="Eacker S.M."/>
            <person name="Sullivan S."/>
            <person name="Liachko I."/>
            <person name="Cubeta M.A."/>
            <person name="Rollins J.A."/>
            <person name="Ashrafi H."/>
        </authorList>
    </citation>
    <scope>NUCLEOTIDE SEQUENCE</scope>
    <source>
        <strain evidence="2">RL-1</strain>
    </source>
</reference>
<dbReference type="Proteomes" id="UP000672032">
    <property type="component" value="Chromosome 3"/>
</dbReference>
<accession>A0A8A3PB60</accession>
<evidence type="ECO:0000313" key="3">
    <source>
        <dbReference type="Proteomes" id="UP000672032"/>
    </source>
</evidence>
<dbReference type="OrthoDB" id="3551662at2759"/>
<evidence type="ECO:0000256" key="1">
    <source>
        <dbReference type="SAM" id="MobiDB-lite"/>
    </source>
</evidence>
<name>A0A8A3PB60_9HELO</name>
<feature type="region of interest" description="Disordered" evidence="1">
    <location>
        <begin position="63"/>
        <end position="135"/>
    </location>
</feature>
<proteinExistence type="predicted"/>
<dbReference type="AlphaFoldDB" id="A0A8A3PB60"/>
<organism evidence="2 3">
    <name type="scientific">Monilinia vaccinii-corymbosi</name>
    <dbReference type="NCBI Taxonomy" id="61207"/>
    <lineage>
        <taxon>Eukaryota</taxon>
        <taxon>Fungi</taxon>
        <taxon>Dikarya</taxon>
        <taxon>Ascomycota</taxon>
        <taxon>Pezizomycotina</taxon>
        <taxon>Leotiomycetes</taxon>
        <taxon>Helotiales</taxon>
        <taxon>Sclerotiniaceae</taxon>
        <taxon>Monilinia</taxon>
    </lineage>
</organism>
<keyword evidence="3" id="KW-1185">Reference proteome</keyword>
<protein>
    <submittedName>
        <fullName evidence="2">Uncharacterized protein</fullName>
    </submittedName>
</protein>
<evidence type="ECO:0000313" key="2">
    <source>
        <dbReference type="EMBL" id="QSZ32328.1"/>
    </source>
</evidence>
<sequence length="135" mass="15610">MVTHDYDPLSVEHYMKARGLLCNYRASDPFANQKEEDEEKLDEELGEFEGLGDMMEDEGKFFQDLEEGGDTMGDYNSKGMIEEGSEEEVDEDEAEKQEEEDEGLFVMDEDDEKSDEESPEEKERREKSTELAARI</sequence>
<gene>
    <name evidence="2" type="ORF">DSL72_001902</name>
</gene>
<feature type="compositionally biased region" description="Acidic residues" evidence="1">
    <location>
        <begin position="83"/>
        <end position="120"/>
    </location>
</feature>
<dbReference type="EMBL" id="CP063407">
    <property type="protein sequence ID" value="QSZ32328.1"/>
    <property type="molecule type" value="Genomic_DNA"/>
</dbReference>